<evidence type="ECO:0000256" key="4">
    <source>
        <dbReference type="SAM" id="SignalP"/>
    </source>
</evidence>
<evidence type="ECO:0000256" key="1">
    <source>
        <dbReference type="ARBA" id="ARBA00007606"/>
    </source>
</evidence>
<keyword evidence="3" id="KW-0472">Membrane</keyword>
<dbReference type="Pfam" id="PF00139">
    <property type="entry name" value="Lectin_legB"/>
    <property type="match status" value="2"/>
</dbReference>
<keyword evidence="4" id="KW-0732">Signal</keyword>
<keyword evidence="3" id="KW-1133">Transmembrane helix</keyword>
<evidence type="ECO:0000259" key="5">
    <source>
        <dbReference type="Pfam" id="PF00139"/>
    </source>
</evidence>
<sequence length="296" mass="33063">MASFTIPMYFFTALILFHLKFVAAVQSSSFSFKTFGEDPNFESKIALYGDAHVANHGSVIQLTNSVKWSAGRVMYKKPIKLVEEFDTSKDGKYGDLNENHVGIDVGSLVSVKVRNLSSVNLVLNNGEKLHSWIDYEATSKRLEIRLGESSSTRPNEPLLSHSIDLATLWKDEEVFVGLSSSNGNSSQTCFIHLWSFKLRQVPNWMHSQPLDPEAISKNPKPSTTAHKSSNCLWKVLAVFIFGCACGVLTASCLLYLWTTLGARRPVAPEECSVHPVEFEYKKVKIVVDEVVKDDKK</sequence>
<dbReference type="PANTHER" id="PTHR32401:SF16">
    <property type="entry name" value="CONCANAVALIN A-LIKE LECTIN FAMILY PROTEIN"/>
    <property type="match status" value="1"/>
</dbReference>
<dbReference type="PANTHER" id="PTHR32401">
    <property type="entry name" value="CONCANAVALIN A-LIKE LECTIN FAMILY PROTEIN"/>
    <property type="match status" value="1"/>
</dbReference>
<feature type="chain" id="PRO_5022991805" description="Legume lectin domain-containing protein" evidence="4">
    <location>
        <begin position="25"/>
        <end position="296"/>
    </location>
</feature>
<dbReference type="Proteomes" id="UP000323597">
    <property type="component" value="Chromosome D09"/>
</dbReference>
<dbReference type="SUPFAM" id="SSF49899">
    <property type="entry name" value="Concanavalin A-like lectins/glucanases"/>
    <property type="match status" value="1"/>
</dbReference>
<keyword evidence="2" id="KW-0430">Lectin</keyword>
<feature type="domain" description="Legume lectin" evidence="5">
    <location>
        <begin position="28"/>
        <end position="82"/>
    </location>
</feature>
<feature type="transmembrane region" description="Helical" evidence="3">
    <location>
        <begin position="232"/>
        <end position="257"/>
    </location>
</feature>
<dbReference type="Gene3D" id="2.60.120.200">
    <property type="match status" value="2"/>
</dbReference>
<accession>A0A5D2TKZ1</accession>
<dbReference type="InterPro" id="IPR001220">
    <property type="entry name" value="Legume_lectin_dom"/>
</dbReference>
<organism evidence="6 7">
    <name type="scientific">Gossypium mustelinum</name>
    <name type="common">Cotton</name>
    <name type="synonym">Gossypium caicoense</name>
    <dbReference type="NCBI Taxonomy" id="34275"/>
    <lineage>
        <taxon>Eukaryota</taxon>
        <taxon>Viridiplantae</taxon>
        <taxon>Streptophyta</taxon>
        <taxon>Embryophyta</taxon>
        <taxon>Tracheophyta</taxon>
        <taxon>Spermatophyta</taxon>
        <taxon>Magnoliopsida</taxon>
        <taxon>eudicotyledons</taxon>
        <taxon>Gunneridae</taxon>
        <taxon>Pentapetalae</taxon>
        <taxon>rosids</taxon>
        <taxon>malvids</taxon>
        <taxon>Malvales</taxon>
        <taxon>Malvaceae</taxon>
        <taxon>Malvoideae</taxon>
        <taxon>Gossypium</taxon>
    </lineage>
</organism>
<keyword evidence="7" id="KW-1185">Reference proteome</keyword>
<dbReference type="InterPro" id="IPR050258">
    <property type="entry name" value="Leguminous_Lectin"/>
</dbReference>
<name>A0A5D2TKZ1_GOSMU</name>
<evidence type="ECO:0000256" key="2">
    <source>
        <dbReference type="ARBA" id="ARBA00022734"/>
    </source>
</evidence>
<gene>
    <name evidence="6" type="ORF">E1A91_D09G182900v1</name>
</gene>
<dbReference type="GO" id="GO:0030246">
    <property type="term" value="F:carbohydrate binding"/>
    <property type="evidence" value="ECO:0007669"/>
    <property type="project" value="UniProtKB-KW"/>
</dbReference>
<feature type="domain" description="Legume lectin" evidence="5">
    <location>
        <begin position="84"/>
        <end position="210"/>
    </location>
</feature>
<comment type="similarity">
    <text evidence="1">Belongs to the leguminous lectin family.</text>
</comment>
<proteinExistence type="inferred from homology"/>
<dbReference type="InterPro" id="IPR013320">
    <property type="entry name" value="ConA-like_dom_sf"/>
</dbReference>
<feature type="signal peptide" evidence="4">
    <location>
        <begin position="1"/>
        <end position="24"/>
    </location>
</feature>
<evidence type="ECO:0000256" key="3">
    <source>
        <dbReference type="SAM" id="Phobius"/>
    </source>
</evidence>
<reference evidence="6 7" key="1">
    <citation type="submission" date="2019-07" db="EMBL/GenBank/DDBJ databases">
        <title>WGS assembly of Gossypium mustelinum.</title>
        <authorList>
            <person name="Chen Z.J."/>
            <person name="Sreedasyam A."/>
            <person name="Ando A."/>
            <person name="Song Q."/>
            <person name="De L."/>
            <person name="Hulse-Kemp A."/>
            <person name="Ding M."/>
            <person name="Ye W."/>
            <person name="Kirkbride R."/>
            <person name="Jenkins J."/>
            <person name="Plott C."/>
            <person name="Lovell J."/>
            <person name="Lin Y.-M."/>
            <person name="Vaughn R."/>
            <person name="Liu B."/>
            <person name="Li W."/>
            <person name="Simpson S."/>
            <person name="Scheffler B."/>
            <person name="Saski C."/>
            <person name="Grover C."/>
            <person name="Hu G."/>
            <person name="Conover J."/>
            <person name="Carlson J."/>
            <person name="Shu S."/>
            <person name="Boston L."/>
            <person name="Williams M."/>
            <person name="Peterson D."/>
            <person name="Mcgee K."/>
            <person name="Jones D."/>
            <person name="Wendel J."/>
            <person name="Stelly D."/>
            <person name="Grimwood J."/>
            <person name="Schmutz J."/>
        </authorList>
    </citation>
    <scope>NUCLEOTIDE SEQUENCE [LARGE SCALE GENOMIC DNA]</scope>
    <source>
        <strain evidence="6">1408120.09</strain>
    </source>
</reference>
<evidence type="ECO:0000313" key="6">
    <source>
        <dbReference type="EMBL" id="TYI65817.1"/>
    </source>
</evidence>
<dbReference type="AlphaFoldDB" id="A0A5D2TKZ1"/>
<keyword evidence="3" id="KW-0812">Transmembrane</keyword>
<dbReference type="EMBL" id="CM017657">
    <property type="protein sequence ID" value="TYI65817.1"/>
    <property type="molecule type" value="Genomic_DNA"/>
</dbReference>
<evidence type="ECO:0000313" key="7">
    <source>
        <dbReference type="Proteomes" id="UP000323597"/>
    </source>
</evidence>
<protein>
    <recommendedName>
        <fullName evidence="5">Legume lectin domain-containing protein</fullName>
    </recommendedName>
</protein>